<dbReference type="Proteomes" id="UP000076079">
    <property type="component" value="Chromosome"/>
</dbReference>
<proteinExistence type="predicted"/>
<organism evidence="2 3">
    <name type="scientific">Luteitalea pratensis</name>
    <dbReference type="NCBI Taxonomy" id="1855912"/>
    <lineage>
        <taxon>Bacteria</taxon>
        <taxon>Pseudomonadati</taxon>
        <taxon>Acidobacteriota</taxon>
        <taxon>Vicinamibacteria</taxon>
        <taxon>Vicinamibacterales</taxon>
        <taxon>Vicinamibacteraceae</taxon>
        <taxon>Luteitalea</taxon>
    </lineage>
</organism>
<dbReference type="AlphaFoldDB" id="A0A143PL81"/>
<protein>
    <submittedName>
        <fullName evidence="2">Uncharacterized protein</fullName>
    </submittedName>
</protein>
<reference evidence="3" key="2">
    <citation type="submission" date="2016-04" db="EMBL/GenBank/DDBJ databases">
        <title>First Complete Genome Sequence of a Subdivision 6 Acidobacterium.</title>
        <authorList>
            <person name="Huang S."/>
            <person name="Vieira S."/>
            <person name="Bunk B."/>
            <person name="Riedel T."/>
            <person name="Sproeer C."/>
            <person name="Overmann J."/>
        </authorList>
    </citation>
    <scope>NUCLEOTIDE SEQUENCE [LARGE SCALE GENOMIC DNA]</scope>
    <source>
        <strain evidence="3">DSM 100886 HEG_-6_39</strain>
    </source>
</reference>
<accession>A0A143PL81</accession>
<sequence>MGTSALRVEYDHSWTEKEVTPCTPRTGRRGQASRPPTSTSRCGVVSAGVEARRGFDARLLALRSSHGVCPVACRRPPRHDRAMKSRVHPTYTTRYRVGYWRASARHAHVVVPPTRTARVSRSARDGSADLGDLYDSSQAVDRTQPAGHLVPTGAGPLRQTSPQRAVRNLRASPRSPAPVAVVLKAKPCGPAKACMHFSKGNGNEAPDWFVRENSACERTVLGGRHGER</sequence>
<dbReference type="KEGG" id="abac:LuPra_02557"/>
<gene>
    <name evidence="2" type="ORF">LuPra_02557</name>
</gene>
<feature type="region of interest" description="Disordered" evidence="1">
    <location>
        <begin position="141"/>
        <end position="165"/>
    </location>
</feature>
<reference evidence="2 3" key="1">
    <citation type="journal article" date="2016" name="Genome Announc.">
        <title>First Complete Genome Sequence of a Subdivision 6 Acidobacterium Strain.</title>
        <authorList>
            <person name="Huang S."/>
            <person name="Vieira S."/>
            <person name="Bunk B."/>
            <person name="Riedel T."/>
            <person name="Sproer C."/>
            <person name="Overmann J."/>
        </authorList>
    </citation>
    <scope>NUCLEOTIDE SEQUENCE [LARGE SCALE GENOMIC DNA]</scope>
    <source>
        <strain evidence="3">DSM 100886 HEG_-6_39</strain>
    </source>
</reference>
<keyword evidence="3" id="KW-1185">Reference proteome</keyword>
<evidence type="ECO:0000256" key="1">
    <source>
        <dbReference type="SAM" id="MobiDB-lite"/>
    </source>
</evidence>
<dbReference type="EMBL" id="CP015136">
    <property type="protein sequence ID" value="AMY09342.1"/>
    <property type="molecule type" value="Genomic_DNA"/>
</dbReference>
<name>A0A143PL81_LUTPR</name>
<evidence type="ECO:0000313" key="3">
    <source>
        <dbReference type="Proteomes" id="UP000076079"/>
    </source>
</evidence>
<feature type="region of interest" description="Disordered" evidence="1">
    <location>
        <begin position="19"/>
        <end position="41"/>
    </location>
</feature>
<evidence type="ECO:0000313" key="2">
    <source>
        <dbReference type="EMBL" id="AMY09342.1"/>
    </source>
</evidence>
<dbReference type="STRING" id="1855912.LuPra_02557"/>